<sequence length="110" mass="12941">MFFDYLFLFSFLGLVFFLVKAAVKYSKTLSDEKIENLISGKVDAHSGNDGEKVLSEGQRVEFKTRRTDRWHDSAEVVYWCRRLRSYCLRPVGQKRASFFFRSEAEVRRAV</sequence>
<evidence type="ECO:0000313" key="2">
    <source>
        <dbReference type="Proteomes" id="UP000177246"/>
    </source>
</evidence>
<organism evidence="1 2">
    <name type="scientific">Candidatus Liptonbacteria bacterium RIFOXYC1_FULL_36_8</name>
    <dbReference type="NCBI Taxonomy" id="1798655"/>
    <lineage>
        <taxon>Bacteria</taxon>
        <taxon>Candidatus Liptoniibacteriota</taxon>
    </lineage>
</organism>
<protein>
    <submittedName>
        <fullName evidence="1">Uncharacterized protein</fullName>
    </submittedName>
</protein>
<dbReference type="AlphaFoldDB" id="A0A1G2CNT8"/>
<name>A0A1G2CNT8_9BACT</name>
<accession>A0A1G2CNT8</accession>
<reference evidence="1 2" key="1">
    <citation type="journal article" date="2016" name="Nat. Commun.">
        <title>Thousands of microbial genomes shed light on interconnected biogeochemical processes in an aquifer system.</title>
        <authorList>
            <person name="Anantharaman K."/>
            <person name="Brown C.T."/>
            <person name="Hug L.A."/>
            <person name="Sharon I."/>
            <person name="Castelle C.J."/>
            <person name="Probst A.J."/>
            <person name="Thomas B.C."/>
            <person name="Singh A."/>
            <person name="Wilkins M.J."/>
            <person name="Karaoz U."/>
            <person name="Brodie E.L."/>
            <person name="Williams K.H."/>
            <person name="Hubbard S.S."/>
            <person name="Banfield J.F."/>
        </authorList>
    </citation>
    <scope>NUCLEOTIDE SEQUENCE [LARGE SCALE GENOMIC DNA]</scope>
</reference>
<gene>
    <name evidence="1" type="ORF">A2430_00330</name>
</gene>
<dbReference type="Proteomes" id="UP000177246">
    <property type="component" value="Unassembled WGS sequence"/>
</dbReference>
<dbReference type="EMBL" id="MHLF01000028">
    <property type="protein sequence ID" value="OGZ03076.1"/>
    <property type="molecule type" value="Genomic_DNA"/>
</dbReference>
<comment type="caution">
    <text evidence="1">The sequence shown here is derived from an EMBL/GenBank/DDBJ whole genome shotgun (WGS) entry which is preliminary data.</text>
</comment>
<proteinExistence type="predicted"/>
<evidence type="ECO:0000313" key="1">
    <source>
        <dbReference type="EMBL" id="OGZ03076.1"/>
    </source>
</evidence>